<feature type="non-terminal residue" evidence="2">
    <location>
        <position position="1"/>
    </location>
</feature>
<dbReference type="AlphaFoldDB" id="A0A8J6L464"/>
<evidence type="ECO:0000256" key="1">
    <source>
        <dbReference type="SAM" id="MobiDB-lite"/>
    </source>
</evidence>
<accession>A0A8J6L464</accession>
<protein>
    <submittedName>
        <fullName evidence="2">Oxysterol-binding protein-related protein 9</fullName>
    </submittedName>
</protein>
<organism evidence="2 3">
    <name type="scientific">Microtus ochrogaster</name>
    <name type="common">Prairie vole</name>
    <dbReference type="NCBI Taxonomy" id="79684"/>
    <lineage>
        <taxon>Eukaryota</taxon>
        <taxon>Metazoa</taxon>
        <taxon>Chordata</taxon>
        <taxon>Craniata</taxon>
        <taxon>Vertebrata</taxon>
        <taxon>Euteleostomi</taxon>
        <taxon>Mammalia</taxon>
        <taxon>Eutheria</taxon>
        <taxon>Euarchontoglires</taxon>
        <taxon>Glires</taxon>
        <taxon>Rodentia</taxon>
        <taxon>Myomorpha</taxon>
        <taxon>Muroidea</taxon>
        <taxon>Cricetidae</taxon>
        <taxon>Arvicolinae</taxon>
        <taxon>Microtus</taxon>
    </lineage>
</organism>
<evidence type="ECO:0000313" key="3">
    <source>
        <dbReference type="Proteomes" id="UP000710432"/>
    </source>
</evidence>
<reference evidence="2" key="1">
    <citation type="submission" date="2020-03" db="EMBL/GenBank/DDBJ databases">
        <title>Studies in the Genomics of Life Span.</title>
        <authorList>
            <person name="Glass D."/>
        </authorList>
    </citation>
    <scope>NUCLEOTIDE SEQUENCE</scope>
    <source>
        <strain evidence="2">LTLLF</strain>
        <tissue evidence="2">Muscle</tissue>
    </source>
</reference>
<dbReference type="Proteomes" id="UP000710432">
    <property type="component" value="Unassembled WGS sequence"/>
</dbReference>
<comment type="caution">
    <text evidence="2">The sequence shown here is derived from an EMBL/GenBank/DDBJ whole genome shotgun (WGS) entry which is preliminary data.</text>
</comment>
<dbReference type="EMBL" id="JAATJU010005787">
    <property type="protein sequence ID" value="KAH0519383.1"/>
    <property type="molecule type" value="Genomic_DNA"/>
</dbReference>
<name>A0A8J6L464_MICOH</name>
<evidence type="ECO:0000313" key="2">
    <source>
        <dbReference type="EMBL" id="KAH0519383.1"/>
    </source>
</evidence>
<feature type="region of interest" description="Disordered" evidence="1">
    <location>
        <begin position="42"/>
        <end position="72"/>
    </location>
</feature>
<sequence length="72" mass="8537">PVIKKEVRKLEDQNDNEYAYLGNYIIFSLKIRGINAEITKSKTVKNDKEQSPRQEEEVNSEDNKLFHEHRMS</sequence>
<proteinExistence type="predicted"/>
<gene>
    <name evidence="2" type="ORF">LTLLF_111960</name>
</gene>
<feature type="compositionally biased region" description="Basic and acidic residues" evidence="1">
    <location>
        <begin position="44"/>
        <end position="72"/>
    </location>
</feature>